<reference evidence="1 2" key="2">
    <citation type="submission" date="2018-10" db="EMBL/GenBank/DDBJ databases">
        <authorList>
            <consortium name="Pathogen Informatics"/>
        </authorList>
    </citation>
    <scope>NUCLEOTIDE SEQUENCE [LARGE SCALE GENOMIC DNA]</scope>
</reference>
<reference evidence="3" key="1">
    <citation type="submission" date="2017-02" db="UniProtKB">
        <authorList>
            <consortium name="WormBaseParasite"/>
        </authorList>
    </citation>
    <scope>IDENTIFICATION</scope>
</reference>
<evidence type="ECO:0000313" key="1">
    <source>
        <dbReference type="EMBL" id="VDD84466.1"/>
    </source>
</evidence>
<dbReference type="AlphaFoldDB" id="A0A0R3URG3"/>
<dbReference type="Proteomes" id="UP000267029">
    <property type="component" value="Unassembled WGS sequence"/>
</dbReference>
<name>A0A0R3URG3_MESCO</name>
<gene>
    <name evidence="1" type="ORF">MCOS_LOCUS10469</name>
</gene>
<dbReference type="WBParaSite" id="MCOS_0001046801-mRNA-1">
    <property type="protein sequence ID" value="MCOS_0001046801-mRNA-1"/>
    <property type="gene ID" value="MCOS_0001046801"/>
</dbReference>
<dbReference type="EMBL" id="UXSR01006379">
    <property type="protein sequence ID" value="VDD84466.1"/>
    <property type="molecule type" value="Genomic_DNA"/>
</dbReference>
<sequence length="287" mass="32754">MARDVSEHTKIDSLIALLQNEQTYSYSALFTVRIPVLPDDTKLTLDQVKCILLDVLIDNRADVFRAASVLTVPLFGDEFSKVEPFEYVVTEPPELKKAGTRLMASLQCNEYIALNDLYSEWGDEQVQAQVIGNTILVAVLTSPLAVIAPLPKFLNWTPLNPPMSPFVKCKAFRPVDGDLLKLMYTKIRQDYVQWEMGEVTSRVIAQRCVCYFHRLDLHPHDSVKDEAFRCMDMGVSFAQFTAYSMLVKFLNKRGKTLSDLYEVIPLEFIEEFKAEVERRRSDLEASP</sequence>
<evidence type="ECO:0000313" key="3">
    <source>
        <dbReference type="WBParaSite" id="MCOS_0001046801-mRNA-1"/>
    </source>
</evidence>
<organism evidence="3">
    <name type="scientific">Mesocestoides corti</name>
    <name type="common">Flatworm</name>
    <dbReference type="NCBI Taxonomy" id="53468"/>
    <lineage>
        <taxon>Eukaryota</taxon>
        <taxon>Metazoa</taxon>
        <taxon>Spiralia</taxon>
        <taxon>Lophotrochozoa</taxon>
        <taxon>Platyhelminthes</taxon>
        <taxon>Cestoda</taxon>
        <taxon>Eucestoda</taxon>
        <taxon>Cyclophyllidea</taxon>
        <taxon>Mesocestoididae</taxon>
        <taxon>Mesocestoides</taxon>
    </lineage>
</organism>
<protein>
    <submittedName>
        <fullName evidence="3">SOCS box domain-containing protein</fullName>
    </submittedName>
</protein>
<evidence type="ECO:0000313" key="2">
    <source>
        <dbReference type="Proteomes" id="UP000267029"/>
    </source>
</evidence>
<dbReference type="OrthoDB" id="10653809at2759"/>
<keyword evidence="2" id="KW-1185">Reference proteome</keyword>
<proteinExistence type="predicted"/>
<accession>A0A0R3URG3</accession>